<sequence>MESSQNTNSFKAYFNNPQYSDIIIYAGEGNEEEIPNSYHLHQIIVCNSSEHLKITCSSAPTDAAGRKILTVYTTAPAFELVFRWMYGERDLTMCKDVLVLSDALGYVYETFNASEMEDLRLALLEHLIRAKLEQKCCGAPTDPQAQWKVLSDACVYADPGDYKFVAGILKAQIPEIQASPSWLGELASESDKGVLAAGLIYKAQL</sequence>
<gene>
    <name evidence="1" type="ORF">TWF481_003188</name>
</gene>
<dbReference type="AlphaFoldDB" id="A0AAV9VVV2"/>
<organism evidence="1 2">
    <name type="scientific">Arthrobotrys musiformis</name>
    <dbReference type="NCBI Taxonomy" id="47236"/>
    <lineage>
        <taxon>Eukaryota</taxon>
        <taxon>Fungi</taxon>
        <taxon>Dikarya</taxon>
        <taxon>Ascomycota</taxon>
        <taxon>Pezizomycotina</taxon>
        <taxon>Orbiliomycetes</taxon>
        <taxon>Orbiliales</taxon>
        <taxon>Orbiliaceae</taxon>
        <taxon>Arthrobotrys</taxon>
    </lineage>
</organism>
<reference evidence="1 2" key="1">
    <citation type="submission" date="2023-08" db="EMBL/GenBank/DDBJ databases">
        <authorList>
            <person name="Palmer J.M."/>
        </authorList>
    </citation>
    <scope>NUCLEOTIDE SEQUENCE [LARGE SCALE GENOMIC DNA]</scope>
    <source>
        <strain evidence="1 2">TWF481</strain>
    </source>
</reference>
<dbReference type="SUPFAM" id="SSF54695">
    <property type="entry name" value="POZ domain"/>
    <property type="match status" value="1"/>
</dbReference>
<dbReference type="Proteomes" id="UP001370758">
    <property type="component" value="Unassembled WGS sequence"/>
</dbReference>
<proteinExistence type="predicted"/>
<protein>
    <recommendedName>
        <fullName evidence="3">BTB domain-containing protein</fullName>
    </recommendedName>
</protein>
<comment type="caution">
    <text evidence="1">The sequence shown here is derived from an EMBL/GenBank/DDBJ whole genome shotgun (WGS) entry which is preliminary data.</text>
</comment>
<accession>A0AAV9VVV2</accession>
<keyword evidence="2" id="KW-1185">Reference proteome</keyword>
<name>A0AAV9VVV2_9PEZI</name>
<dbReference type="InterPro" id="IPR011333">
    <property type="entry name" value="SKP1/BTB/POZ_sf"/>
</dbReference>
<dbReference type="Gene3D" id="3.30.710.10">
    <property type="entry name" value="Potassium Channel Kv1.1, Chain A"/>
    <property type="match status" value="1"/>
</dbReference>
<evidence type="ECO:0008006" key="3">
    <source>
        <dbReference type="Google" id="ProtNLM"/>
    </source>
</evidence>
<evidence type="ECO:0000313" key="2">
    <source>
        <dbReference type="Proteomes" id="UP001370758"/>
    </source>
</evidence>
<evidence type="ECO:0000313" key="1">
    <source>
        <dbReference type="EMBL" id="KAK6495160.1"/>
    </source>
</evidence>
<dbReference type="EMBL" id="JAVHJL010000013">
    <property type="protein sequence ID" value="KAK6495160.1"/>
    <property type="molecule type" value="Genomic_DNA"/>
</dbReference>